<dbReference type="FunFam" id="1.20.1560.10:FF:000006">
    <property type="entry name" value="ATP-binding cassette, sub-family C (CFTR/MRP), member 9"/>
    <property type="match status" value="1"/>
</dbReference>
<dbReference type="SUPFAM" id="SSF90123">
    <property type="entry name" value="ABC transporter transmembrane region"/>
    <property type="match status" value="1"/>
</dbReference>
<feature type="transmembrane region" description="Helical" evidence="9">
    <location>
        <begin position="109"/>
        <end position="131"/>
    </location>
</feature>
<keyword evidence="4" id="KW-0677">Repeat</keyword>
<dbReference type="OrthoDB" id="6500128at2759"/>
<comment type="subcellular location">
    <subcellularLocation>
        <location evidence="1">Endomembrane system</location>
        <topology evidence="1">Multi-pass membrane protein</topology>
    </subcellularLocation>
</comment>
<reference evidence="11 12" key="1">
    <citation type="journal article" date="2013" name="BMC Genomics">
        <title>Reconstruction of the lipid metabolism for the microalga Monoraphidium neglectum from its genome sequence reveals characteristics suitable for biofuel production.</title>
        <authorList>
            <person name="Bogen C."/>
            <person name="Al-Dilaimi A."/>
            <person name="Albersmeier A."/>
            <person name="Wichmann J."/>
            <person name="Grundmann M."/>
            <person name="Rupp O."/>
            <person name="Lauersen K.J."/>
            <person name="Blifernez-Klassen O."/>
            <person name="Kalinowski J."/>
            <person name="Goesmann A."/>
            <person name="Mussgnug J.H."/>
            <person name="Kruse O."/>
        </authorList>
    </citation>
    <scope>NUCLEOTIDE SEQUENCE [LARGE SCALE GENOMIC DNA]</scope>
    <source>
        <strain evidence="11 12">SAG 48.87</strain>
    </source>
</reference>
<evidence type="ECO:0000256" key="9">
    <source>
        <dbReference type="SAM" id="Phobius"/>
    </source>
</evidence>
<evidence type="ECO:0000313" key="11">
    <source>
        <dbReference type="EMBL" id="KIZ05783.1"/>
    </source>
</evidence>
<dbReference type="AlphaFoldDB" id="A0A0D2K604"/>
<dbReference type="STRING" id="145388.A0A0D2K604"/>
<keyword evidence="7 9" id="KW-1133">Transmembrane helix</keyword>
<gene>
    <name evidence="11" type="ORF">MNEG_2167</name>
</gene>
<dbReference type="PROSITE" id="PS50929">
    <property type="entry name" value="ABC_TM1F"/>
    <property type="match status" value="1"/>
</dbReference>
<feature type="transmembrane region" description="Helical" evidence="9">
    <location>
        <begin position="384"/>
        <end position="405"/>
    </location>
</feature>
<dbReference type="InterPro" id="IPR050173">
    <property type="entry name" value="ABC_transporter_C-like"/>
</dbReference>
<dbReference type="Pfam" id="PF00005">
    <property type="entry name" value="ABC_tran"/>
    <property type="match status" value="1"/>
</dbReference>
<dbReference type="EMBL" id="KK100456">
    <property type="protein sequence ID" value="KIZ05783.1"/>
    <property type="molecule type" value="Genomic_DNA"/>
</dbReference>
<dbReference type="PANTHER" id="PTHR24223:SF443">
    <property type="entry name" value="MULTIDRUG-RESISTANCE LIKE PROTEIN 1, ISOFORM I"/>
    <property type="match status" value="1"/>
</dbReference>
<accession>A0A0D2K604</accession>
<dbReference type="InterPro" id="IPR011527">
    <property type="entry name" value="ABC1_TM_dom"/>
</dbReference>
<sequence>MGGGGKASKDVELAMDPAIGPVEASAGIDKPPGPNTPRRPNALSRFLFLFIDPIIRYGHKYTLEPENVWRPDSVDTEPLYALFDSAWRRQLLRPVPDIKRAVVANSSWMLVYTGLLYLLSMVSQLVGPLMLQRIVGGLSCWAKQGHKGGACPPESDLYYYMIAIAAAPLVQSLAENHQMFTLNIVGTKMRNALMAAIYRKCLRLSNSAMQSESTGKVVTLMSNDAQKVQEVILGIHVLWGAPALIIVILFLLYQQVGWATFVGLAVMLIYTPLSTMVSKKLIYYRKALMKWTDLRVGIMNEVINGMQMIKFYAWEGPFRARVEDARANEAKTLKDMVWWQALFAMLLFSGPIAMAVFCFGSWALAGNVFAPASAYTALALFNLLRLPLAFLPMMVTALINALVALNRIGDFLQKPESGAAALEGAQASGEGVQVGAVKITDGDFVWDEAAEELSLRGVNLEVPPGSLTMVVGGVGSGKSSVLAAVIGQMERTRGSVAVGGSVAYVAQTAWIINDSVQPLRRVC</sequence>
<feature type="transmembrane region" description="Helical" evidence="9">
    <location>
        <begin position="258"/>
        <end position="277"/>
    </location>
</feature>
<dbReference type="InterPro" id="IPR027417">
    <property type="entry name" value="P-loop_NTPase"/>
</dbReference>
<dbReference type="GO" id="GO:0005524">
    <property type="term" value="F:ATP binding"/>
    <property type="evidence" value="ECO:0007669"/>
    <property type="project" value="UniProtKB-KW"/>
</dbReference>
<dbReference type="GO" id="GO:0016020">
    <property type="term" value="C:membrane"/>
    <property type="evidence" value="ECO:0007669"/>
    <property type="project" value="InterPro"/>
</dbReference>
<dbReference type="Proteomes" id="UP000054498">
    <property type="component" value="Unassembled WGS sequence"/>
</dbReference>
<evidence type="ECO:0000259" key="10">
    <source>
        <dbReference type="PROSITE" id="PS50929"/>
    </source>
</evidence>
<keyword evidence="3 9" id="KW-0812">Transmembrane</keyword>
<evidence type="ECO:0000256" key="7">
    <source>
        <dbReference type="ARBA" id="ARBA00022989"/>
    </source>
</evidence>
<evidence type="ECO:0000256" key="5">
    <source>
        <dbReference type="ARBA" id="ARBA00022741"/>
    </source>
</evidence>
<keyword evidence="2" id="KW-0813">Transport</keyword>
<dbReference type="InterPro" id="IPR036640">
    <property type="entry name" value="ABC1_TM_sf"/>
</dbReference>
<dbReference type="Gene3D" id="1.20.1560.10">
    <property type="entry name" value="ABC transporter type 1, transmembrane domain"/>
    <property type="match status" value="1"/>
</dbReference>
<evidence type="ECO:0000256" key="1">
    <source>
        <dbReference type="ARBA" id="ARBA00004127"/>
    </source>
</evidence>
<evidence type="ECO:0000256" key="2">
    <source>
        <dbReference type="ARBA" id="ARBA00022448"/>
    </source>
</evidence>
<dbReference type="EC" id="3.6.3.44" evidence="11"/>
<dbReference type="GO" id="GO:0140359">
    <property type="term" value="F:ABC-type transporter activity"/>
    <property type="evidence" value="ECO:0007669"/>
    <property type="project" value="InterPro"/>
</dbReference>
<dbReference type="Gene3D" id="3.40.50.300">
    <property type="entry name" value="P-loop containing nucleotide triphosphate hydrolases"/>
    <property type="match status" value="1"/>
</dbReference>
<dbReference type="InterPro" id="IPR003439">
    <property type="entry name" value="ABC_transporter-like_ATP-bd"/>
</dbReference>
<dbReference type="GO" id="GO:0012505">
    <property type="term" value="C:endomembrane system"/>
    <property type="evidence" value="ECO:0007669"/>
    <property type="project" value="UniProtKB-SubCell"/>
</dbReference>
<keyword evidence="6" id="KW-0067">ATP-binding</keyword>
<keyword evidence="12" id="KW-1185">Reference proteome</keyword>
<dbReference type="InterPro" id="IPR044746">
    <property type="entry name" value="ABCC_6TM_D1"/>
</dbReference>
<feature type="domain" description="ABC transmembrane type-1" evidence="10">
    <location>
        <begin position="115"/>
        <end position="400"/>
    </location>
</feature>
<feature type="transmembrane region" description="Helical" evidence="9">
    <location>
        <begin position="157"/>
        <end position="174"/>
    </location>
</feature>
<evidence type="ECO:0000256" key="3">
    <source>
        <dbReference type="ARBA" id="ARBA00022692"/>
    </source>
</evidence>
<evidence type="ECO:0000313" key="12">
    <source>
        <dbReference type="Proteomes" id="UP000054498"/>
    </source>
</evidence>
<evidence type="ECO:0000256" key="4">
    <source>
        <dbReference type="ARBA" id="ARBA00022737"/>
    </source>
</evidence>
<protein>
    <submittedName>
        <fullName evidence="11">ABC-type transporter, ATPase subunit</fullName>
        <ecNumber evidence="11">3.6.3.44</ecNumber>
    </submittedName>
</protein>
<keyword evidence="8 9" id="KW-0472">Membrane</keyword>
<dbReference type="Pfam" id="PF00664">
    <property type="entry name" value="ABC_membrane"/>
    <property type="match status" value="1"/>
</dbReference>
<dbReference type="SUPFAM" id="SSF52540">
    <property type="entry name" value="P-loop containing nucleoside triphosphate hydrolases"/>
    <property type="match status" value="1"/>
</dbReference>
<organism evidence="11 12">
    <name type="scientific">Monoraphidium neglectum</name>
    <dbReference type="NCBI Taxonomy" id="145388"/>
    <lineage>
        <taxon>Eukaryota</taxon>
        <taxon>Viridiplantae</taxon>
        <taxon>Chlorophyta</taxon>
        <taxon>core chlorophytes</taxon>
        <taxon>Chlorophyceae</taxon>
        <taxon>CS clade</taxon>
        <taxon>Sphaeropleales</taxon>
        <taxon>Selenastraceae</taxon>
        <taxon>Monoraphidium</taxon>
    </lineage>
</organism>
<dbReference type="CDD" id="cd18579">
    <property type="entry name" value="ABC_6TM_ABCC_D1"/>
    <property type="match status" value="1"/>
</dbReference>
<dbReference type="GO" id="GO:0016887">
    <property type="term" value="F:ATP hydrolysis activity"/>
    <property type="evidence" value="ECO:0007669"/>
    <property type="project" value="InterPro"/>
</dbReference>
<dbReference type="PANTHER" id="PTHR24223">
    <property type="entry name" value="ATP-BINDING CASSETTE SUB-FAMILY C"/>
    <property type="match status" value="1"/>
</dbReference>
<dbReference type="KEGG" id="mng:MNEG_2167"/>
<evidence type="ECO:0000256" key="8">
    <source>
        <dbReference type="ARBA" id="ARBA00023136"/>
    </source>
</evidence>
<dbReference type="GeneID" id="25735045"/>
<keyword evidence="5" id="KW-0547">Nucleotide-binding</keyword>
<dbReference type="RefSeq" id="XP_013904802.1">
    <property type="nucleotide sequence ID" value="XM_014049348.1"/>
</dbReference>
<feature type="transmembrane region" description="Helical" evidence="9">
    <location>
        <begin position="231"/>
        <end position="252"/>
    </location>
</feature>
<proteinExistence type="predicted"/>
<evidence type="ECO:0000256" key="6">
    <source>
        <dbReference type="ARBA" id="ARBA00022840"/>
    </source>
</evidence>
<feature type="transmembrane region" description="Helical" evidence="9">
    <location>
        <begin position="341"/>
        <end position="364"/>
    </location>
</feature>
<name>A0A0D2K604_9CHLO</name>
<keyword evidence="11" id="KW-0378">Hydrolase</keyword>